<dbReference type="STRING" id="2018661.A0A2A2KMD2"/>
<keyword evidence="4" id="KW-0732">Signal</keyword>
<organism evidence="5 6">
    <name type="scientific">Diploscapter pachys</name>
    <dbReference type="NCBI Taxonomy" id="2018661"/>
    <lineage>
        <taxon>Eukaryota</taxon>
        <taxon>Metazoa</taxon>
        <taxon>Ecdysozoa</taxon>
        <taxon>Nematoda</taxon>
        <taxon>Chromadorea</taxon>
        <taxon>Rhabditida</taxon>
        <taxon>Rhabditina</taxon>
        <taxon>Rhabditomorpha</taxon>
        <taxon>Rhabditoidea</taxon>
        <taxon>Rhabditidae</taxon>
        <taxon>Diploscapter</taxon>
    </lineage>
</organism>
<dbReference type="Proteomes" id="UP000218231">
    <property type="component" value="Unassembled WGS sequence"/>
</dbReference>
<evidence type="ECO:0000313" key="5">
    <source>
        <dbReference type="EMBL" id="PAV75105.1"/>
    </source>
</evidence>
<name>A0A2A2KMD2_9BILA</name>
<accession>A0A2A2KMD2</accession>
<dbReference type="EMBL" id="LIAE01008212">
    <property type="protein sequence ID" value="PAV75105.1"/>
    <property type="molecule type" value="Genomic_DNA"/>
</dbReference>
<comment type="caution">
    <text evidence="5">The sequence shown here is derived from an EMBL/GenBank/DDBJ whole genome shotgun (WGS) entry which is preliminary data.</text>
</comment>
<feature type="coiled-coil region" evidence="1">
    <location>
        <begin position="69"/>
        <end position="284"/>
    </location>
</feature>
<keyword evidence="3" id="KW-0812">Transmembrane</keyword>
<feature type="region of interest" description="Disordered" evidence="2">
    <location>
        <begin position="404"/>
        <end position="438"/>
    </location>
</feature>
<reference evidence="5 6" key="1">
    <citation type="journal article" date="2017" name="Curr. Biol.">
        <title>Genome architecture and evolution of a unichromosomal asexual nematode.</title>
        <authorList>
            <person name="Fradin H."/>
            <person name="Zegar C."/>
            <person name="Gutwein M."/>
            <person name="Lucas J."/>
            <person name="Kovtun M."/>
            <person name="Corcoran D."/>
            <person name="Baugh L.R."/>
            <person name="Kiontke K."/>
            <person name="Gunsalus K."/>
            <person name="Fitch D.H."/>
            <person name="Piano F."/>
        </authorList>
    </citation>
    <scope>NUCLEOTIDE SEQUENCE [LARGE SCALE GENOMIC DNA]</scope>
    <source>
        <strain evidence="5">PF1309</strain>
    </source>
</reference>
<evidence type="ECO:0000256" key="1">
    <source>
        <dbReference type="SAM" id="Coils"/>
    </source>
</evidence>
<sequence>MRHISIFLLLSLGVSLAWSQSAQPSTDEDDSLVDFFQNVLDTEKELEEEFKTNYANYKKDKDAKKKAFSDKLNQTATSLKEKVKQKVDEYKELKEQIDEAEKIKEQERLDKWKQLGEQTKEWMDKLKQKKEEADVAKKQKVDEIIAKMRESYEQNKAAEKEEIKQKFEAWKQMQEHMNQQFEEMKAELQKAKEKHDQMKKEKMENFKNMLGELKTLIEAEATKRMQEKAQRKEENRAQLEAIKNEITAKKDEIDDEAQKLWEQYAKYSKDKDSLKNKVKDAMNTAYEQDAGDYLRDKIQDKLDKEAVKQVVNEKFGPKFGLKSPFSSFKAAESNAVGVAPKATILDEITGKSAWQTITWILLALCILLSIALIAMIAYQLKQRSAYQRLSGHDSDERTPIAQPIRLSSEQHPEKMSYQTTSPSHAPGTSAPPYEHQAF</sequence>
<dbReference type="AlphaFoldDB" id="A0A2A2KMD2"/>
<evidence type="ECO:0000256" key="3">
    <source>
        <dbReference type="SAM" id="Phobius"/>
    </source>
</evidence>
<keyword evidence="3" id="KW-1133">Transmembrane helix</keyword>
<evidence type="ECO:0000313" key="6">
    <source>
        <dbReference type="Proteomes" id="UP000218231"/>
    </source>
</evidence>
<keyword evidence="1" id="KW-0175">Coiled coil</keyword>
<feature type="chain" id="PRO_5012132528" evidence="4">
    <location>
        <begin position="20"/>
        <end position="438"/>
    </location>
</feature>
<protein>
    <submittedName>
        <fullName evidence="5">Uncharacterized protein</fullName>
    </submittedName>
</protein>
<feature type="signal peptide" evidence="4">
    <location>
        <begin position="1"/>
        <end position="19"/>
    </location>
</feature>
<feature type="transmembrane region" description="Helical" evidence="3">
    <location>
        <begin position="357"/>
        <end position="378"/>
    </location>
</feature>
<proteinExistence type="predicted"/>
<evidence type="ECO:0000256" key="2">
    <source>
        <dbReference type="SAM" id="MobiDB-lite"/>
    </source>
</evidence>
<gene>
    <name evidence="5" type="ORF">WR25_05462</name>
</gene>
<dbReference type="OrthoDB" id="5845079at2759"/>
<evidence type="ECO:0000256" key="4">
    <source>
        <dbReference type="SAM" id="SignalP"/>
    </source>
</evidence>
<keyword evidence="6" id="KW-1185">Reference proteome</keyword>
<keyword evidence="3" id="KW-0472">Membrane</keyword>